<evidence type="ECO:0000256" key="3">
    <source>
        <dbReference type="ARBA" id="ARBA00022448"/>
    </source>
</evidence>
<feature type="transmembrane region" description="Helical" evidence="9">
    <location>
        <begin position="76"/>
        <end position="95"/>
    </location>
</feature>
<feature type="transmembrane region" description="Helical" evidence="9">
    <location>
        <begin position="424"/>
        <end position="443"/>
    </location>
</feature>
<feature type="transmembrane region" description="Helical" evidence="9">
    <location>
        <begin position="124"/>
        <end position="145"/>
    </location>
</feature>
<dbReference type="NCBIfam" id="TIGR00813">
    <property type="entry name" value="sss"/>
    <property type="match status" value="1"/>
</dbReference>
<feature type="transmembrane region" description="Helical" evidence="9">
    <location>
        <begin position="191"/>
        <end position="215"/>
    </location>
</feature>
<name>A0A7C8L9Z1_9BACI</name>
<comment type="caution">
    <text evidence="10">The sequence shown here is derived from an EMBL/GenBank/DDBJ whole genome shotgun (WGS) entry which is preliminary data.</text>
</comment>
<evidence type="ECO:0000256" key="6">
    <source>
        <dbReference type="ARBA" id="ARBA00022989"/>
    </source>
</evidence>
<dbReference type="InterPro" id="IPR050277">
    <property type="entry name" value="Sodium:Solute_Symporter"/>
</dbReference>
<feature type="transmembrane region" description="Helical" evidence="9">
    <location>
        <begin position="157"/>
        <end position="179"/>
    </location>
</feature>
<dbReference type="NCBIfam" id="TIGR02119">
    <property type="entry name" value="panF"/>
    <property type="match status" value="1"/>
</dbReference>
<feature type="transmembrane region" description="Helical" evidence="9">
    <location>
        <begin position="366"/>
        <end position="385"/>
    </location>
</feature>
<keyword evidence="11" id="KW-1185">Reference proteome</keyword>
<dbReference type="PANTHER" id="PTHR48086:SF4">
    <property type="entry name" value="SODIUM_PANTOTHENATE SYMPORTER"/>
    <property type="match status" value="1"/>
</dbReference>
<evidence type="ECO:0000256" key="7">
    <source>
        <dbReference type="ARBA" id="ARBA00023136"/>
    </source>
</evidence>
<dbReference type="Pfam" id="PF00474">
    <property type="entry name" value="SSF"/>
    <property type="match status" value="1"/>
</dbReference>
<evidence type="ECO:0000256" key="4">
    <source>
        <dbReference type="ARBA" id="ARBA00022475"/>
    </source>
</evidence>
<dbReference type="PROSITE" id="PS50283">
    <property type="entry name" value="NA_SOLUT_SYMP_3"/>
    <property type="match status" value="1"/>
</dbReference>
<dbReference type="GO" id="GO:0015081">
    <property type="term" value="F:sodium ion transmembrane transporter activity"/>
    <property type="evidence" value="ECO:0007669"/>
    <property type="project" value="InterPro"/>
</dbReference>
<reference evidence="10 11" key="1">
    <citation type="submission" date="2019-10" db="EMBL/GenBank/DDBJ databases">
        <title>Gracilibacillus sp. nov. isolated from rice seeds.</title>
        <authorList>
            <person name="He S."/>
        </authorList>
    </citation>
    <scope>NUCLEOTIDE SEQUENCE [LARGE SCALE GENOMIC DNA]</scope>
    <source>
        <strain evidence="10 11">TD8</strain>
    </source>
</reference>
<dbReference type="PROSITE" id="PS00456">
    <property type="entry name" value="NA_SOLUT_SYMP_1"/>
    <property type="match status" value="1"/>
</dbReference>
<comment type="similarity">
    <text evidence="2 8">Belongs to the sodium:solute symporter (SSF) (TC 2.A.21) family.</text>
</comment>
<feature type="transmembrane region" description="Helical" evidence="9">
    <location>
        <begin position="44"/>
        <end position="64"/>
    </location>
</feature>
<keyword evidence="3" id="KW-0813">Transport</keyword>
<feature type="transmembrane region" description="Helical" evidence="9">
    <location>
        <begin position="270"/>
        <end position="299"/>
    </location>
</feature>
<evidence type="ECO:0000256" key="2">
    <source>
        <dbReference type="ARBA" id="ARBA00006434"/>
    </source>
</evidence>
<gene>
    <name evidence="10" type="primary">panF</name>
    <name evidence="10" type="ORF">F9U64_00860</name>
</gene>
<keyword evidence="5 9" id="KW-0812">Transmembrane</keyword>
<sequence length="481" mass="51381">MNWQAAVSLFGSVAIIFLIGLMASRKQSESTSFIQDYYLGGRSLGGFVLAMTMTATYGSASSFIGGPGVAYNEGLGWVLLSVTQVATGYFTLMILGKKFAIMTKKYNAVTMVDFLKERYQSKAVVILSSISIVIFLFSAMAAQWIGGGRLIESLTGLSYNTALFIFVLTVLVYVTFGGFRAVTLTDAIQGSIMFIGTLVLLIAVIIAGGGIPAIITDLQNVNPNLITPFGADGTLTPAYVSSYWILVGVGVVALPQIAVRAMSYKDTKSFHLALIIGTIVVGVIMLNMHIIGAFARAIIPGIEIGDKVMPEIALNVLPAWVAGIVLAAPLAAIMSTVDSLLLLVSSTIVKDIYINYINPEAAKEKVKKISMTITAGLGIIVYLIAVNPPDLIIWLNLFAIGGLEAAFIWPIVLGLYWEKGNRNGALASMIVGILSYILFHSFYPEPFGMHTVVTSIVLALIAYIFGSVMVKSKPLAGVERG</sequence>
<evidence type="ECO:0000256" key="9">
    <source>
        <dbReference type="SAM" id="Phobius"/>
    </source>
</evidence>
<feature type="transmembrane region" description="Helical" evidence="9">
    <location>
        <begin position="319"/>
        <end position="345"/>
    </location>
</feature>
<comment type="subcellular location">
    <subcellularLocation>
        <location evidence="1">Membrane</location>
        <topology evidence="1">Multi-pass membrane protein</topology>
    </subcellularLocation>
</comment>
<organism evidence="10 11">
    <name type="scientific">Gracilibacillus oryzae</name>
    <dbReference type="NCBI Taxonomy" id="1672701"/>
    <lineage>
        <taxon>Bacteria</taxon>
        <taxon>Bacillati</taxon>
        <taxon>Bacillota</taxon>
        <taxon>Bacilli</taxon>
        <taxon>Bacillales</taxon>
        <taxon>Bacillaceae</taxon>
        <taxon>Gracilibacillus</taxon>
    </lineage>
</organism>
<dbReference type="Gene3D" id="1.20.1730.10">
    <property type="entry name" value="Sodium/glucose cotransporter"/>
    <property type="match status" value="1"/>
</dbReference>
<dbReference type="AlphaFoldDB" id="A0A7C8L9Z1"/>
<keyword evidence="6 9" id="KW-1133">Transmembrane helix</keyword>
<dbReference type="Proteomes" id="UP000480246">
    <property type="component" value="Unassembled WGS sequence"/>
</dbReference>
<dbReference type="InterPro" id="IPR011849">
    <property type="entry name" value="Na/pantothenate_symporter"/>
</dbReference>
<evidence type="ECO:0000313" key="11">
    <source>
        <dbReference type="Proteomes" id="UP000480246"/>
    </source>
</evidence>
<accession>A0A7C8L9Z1</accession>
<protein>
    <submittedName>
        <fullName evidence="10">Sodium/panthothenate symporter</fullName>
    </submittedName>
</protein>
<dbReference type="PANTHER" id="PTHR48086">
    <property type="entry name" value="SODIUM/PROLINE SYMPORTER-RELATED"/>
    <property type="match status" value="1"/>
</dbReference>
<dbReference type="InterPro" id="IPR018212">
    <property type="entry name" value="Na/solute_symporter_CS"/>
</dbReference>
<feature type="transmembrane region" description="Helical" evidence="9">
    <location>
        <begin position="235"/>
        <end position="258"/>
    </location>
</feature>
<proteinExistence type="inferred from homology"/>
<dbReference type="OrthoDB" id="9810181at2"/>
<feature type="transmembrane region" description="Helical" evidence="9">
    <location>
        <begin position="6"/>
        <end position="23"/>
    </location>
</feature>
<dbReference type="EMBL" id="WEID01000004">
    <property type="protein sequence ID" value="KAB8139376.1"/>
    <property type="molecule type" value="Genomic_DNA"/>
</dbReference>
<dbReference type="GO" id="GO:0015233">
    <property type="term" value="F:pantothenate transmembrane transporter activity"/>
    <property type="evidence" value="ECO:0007669"/>
    <property type="project" value="InterPro"/>
</dbReference>
<dbReference type="RefSeq" id="WP_153400883.1">
    <property type="nucleotide sequence ID" value="NZ_ML762424.1"/>
</dbReference>
<evidence type="ECO:0000256" key="5">
    <source>
        <dbReference type="ARBA" id="ARBA00022692"/>
    </source>
</evidence>
<keyword evidence="7 9" id="KW-0472">Membrane</keyword>
<evidence type="ECO:0000313" key="10">
    <source>
        <dbReference type="EMBL" id="KAB8139376.1"/>
    </source>
</evidence>
<dbReference type="GO" id="GO:0036376">
    <property type="term" value="P:sodium ion export across plasma membrane"/>
    <property type="evidence" value="ECO:0007669"/>
    <property type="project" value="InterPro"/>
</dbReference>
<evidence type="ECO:0000256" key="1">
    <source>
        <dbReference type="ARBA" id="ARBA00004141"/>
    </source>
</evidence>
<dbReference type="PROSITE" id="PS00457">
    <property type="entry name" value="NA_SOLUT_SYMP_2"/>
    <property type="match status" value="1"/>
</dbReference>
<feature type="transmembrane region" description="Helical" evidence="9">
    <location>
        <begin position="449"/>
        <end position="470"/>
    </location>
</feature>
<feature type="transmembrane region" description="Helical" evidence="9">
    <location>
        <begin position="391"/>
        <end position="417"/>
    </location>
</feature>
<dbReference type="CDD" id="cd10327">
    <property type="entry name" value="SLC5sbd_PanF"/>
    <property type="match status" value="1"/>
</dbReference>
<dbReference type="InterPro" id="IPR001734">
    <property type="entry name" value="Na/solute_symporter"/>
</dbReference>
<evidence type="ECO:0000256" key="8">
    <source>
        <dbReference type="RuleBase" id="RU362091"/>
    </source>
</evidence>
<dbReference type="InterPro" id="IPR038377">
    <property type="entry name" value="Na/Glc_symporter_sf"/>
</dbReference>
<keyword evidence="4" id="KW-1003">Cell membrane</keyword>
<dbReference type="GO" id="GO:0005886">
    <property type="term" value="C:plasma membrane"/>
    <property type="evidence" value="ECO:0007669"/>
    <property type="project" value="TreeGrafter"/>
</dbReference>